<evidence type="ECO:0000313" key="2">
    <source>
        <dbReference type="Proteomes" id="UP000036987"/>
    </source>
</evidence>
<organism evidence="1 2">
    <name type="scientific">Zostera marina</name>
    <name type="common">Eelgrass</name>
    <dbReference type="NCBI Taxonomy" id="29655"/>
    <lineage>
        <taxon>Eukaryota</taxon>
        <taxon>Viridiplantae</taxon>
        <taxon>Streptophyta</taxon>
        <taxon>Embryophyta</taxon>
        <taxon>Tracheophyta</taxon>
        <taxon>Spermatophyta</taxon>
        <taxon>Magnoliopsida</taxon>
        <taxon>Liliopsida</taxon>
        <taxon>Zosteraceae</taxon>
        <taxon>Zostera</taxon>
    </lineage>
</organism>
<dbReference type="OMA" id="VECLFWR"/>
<protein>
    <submittedName>
        <fullName evidence="1">Transmembrane protein 53-B</fullName>
    </submittedName>
</protein>
<dbReference type="Pfam" id="PF05705">
    <property type="entry name" value="DUF829"/>
    <property type="match status" value="1"/>
</dbReference>
<gene>
    <name evidence="1" type="ORF">ZOSMA_118G00480</name>
</gene>
<dbReference type="PANTHER" id="PTHR12265">
    <property type="entry name" value="TRANSMEMBRANE PROTEIN 53"/>
    <property type="match status" value="1"/>
</dbReference>
<keyword evidence="1" id="KW-0812">Transmembrane</keyword>
<accession>A0A0K9Q1P5</accession>
<dbReference type="Proteomes" id="UP000036987">
    <property type="component" value="Unassembled WGS sequence"/>
</dbReference>
<keyword evidence="2" id="KW-1185">Reference proteome</keyword>
<dbReference type="PANTHER" id="PTHR12265:SF11">
    <property type="entry name" value="ALPHA_BETA-HYDROLASES SUPERFAMILY PROTEIN"/>
    <property type="match status" value="1"/>
</dbReference>
<dbReference type="InterPro" id="IPR008547">
    <property type="entry name" value="DUF829_TMEM53"/>
</dbReference>
<keyword evidence="1" id="KW-0472">Membrane</keyword>
<dbReference type="AlphaFoldDB" id="A0A0K9Q1P5"/>
<dbReference type="InterPro" id="IPR029058">
    <property type="entry name" value="AB_hydrolase_fold"/>
</dbReference>
<name>A0A0K9Q1P5_ZOSMR</name>
<proteinExistence type="predicted"/>
<sequence length="388" mass="43650">MESVFTFTTIARRIGFRSSAVAIGLGLNYRLFLLRENAYYSHRIPNRDTRLFHKIFSSSPFASSQSQSQSHALPFRSASDGFDDGSDVRESGLICGCGGKKEPSFTAVLLGWLGAEERHLKRYVDLYRSRGFRVVTFVVPPLQILDVNLGRGLEQRIQEFTRELVTLVSETEGHCDEDRRNGYVENCLFFHTFSNTGWLIYGAILDNLKSRSDIAEKIKGCVVDSGADPELNPQVWAAGFCAALFKKSKSAGPYVSLSKESKINYETDDLKKQDPNQSVSEIIFLAILNKFFSFILLLPDVNQRLTKLIQVLSSNQPHCPQLYLYSSADKVIPFESIEGFIGLQQSSGRTIHSYNFKSSPHVDHLRSFPHLYSAEIGKFLDVCFAILP</sequence>
<dbReference type="SUPFAM" id="SSF53474">
    <property type="entry name" value="alpha/beta-Hydrolases"/>
    <property type="match status" value="1"/>
</dbReference>
<comment type="caution">
    <text evidence="1">The sequence shown here is derived from an EMBL/GenBank/DDBJ whole genome shotgun (WGS) entry which is preliminary data.</text>
</comment>
<evidence type="ECO:0000313" key="1">
    <source>
        <dbReference type="EMBL" id="KMZ75168.1"/>
    </source>
</evidence>
<dbReference type="EMBL" id="LFYR01000204">
    <property type="protein sequence ID" value="KMZ75168.1"/>
    <property type="molecule type" value="Genomic_DNA"/>
</dbReference>
<reference evidence="2" key="1">
    <citation type="journal article" date="2016" name="Nature">
        <title>The genome of the seagrass Zostera marina reveals angiosperm adaptation to the sea.</title>
        <authorList>
            <person name="Olsen J.L."/>
            <person name="Rouze P."/>
            <person name="Verhelst B."/>
            <person name="Lin Y.-C."/>
            <person name="Bayer T."/>
            <person name="Collen J."/>
            <person name="Dattolo E."/>
            <person name="De Paoli E."/>
            <person name="Dittami S."/>
            <person name="Maumus F."/>
            <person name="Michel G."/>
            <person name="Kersting A."/>
            <person name="Lauritano C."/>
            <person name="Lohaus R."/>
            <person name="Toepel M."/>
            <person name="Tonon T."/>
            <person name="Vanneste K."/>
            <person name="Amirebrahimi M."/>
            <person name="Brakel J."/>
            <person name="Bostroem C."/>
            <person name="Chovatia M."/>
            <person name="Grimwood J."/>
            <person name="Jenkins J.W."/>
            <person name="Jueterbock A."/>
            <person name="Mraz A."/>
            <person name="Stam W.T."/>
            <person name="Tice H."/>
            <person name="Bornberg-Bauer E."/>
            <person name="Green P.J."/>
            <person name="Pearson G.A."/>
            <person name="Procaccini G."/>
            <person name="Duarte C.M."/>
            <person name="Schmutz J."/>
            <person name="Reusch T.B.H."/>
            <person name="Van de Peer Y."/>
        </authorList>
    </citation>
    <scope>NUCLEOTIDE SEQUENCE [LARGE SCALE GENOMIC DNA]</scope>
    <source>
        <strain evidence="2">cv. Finnish</strain>
    </source>
</reference>
<dbReference type="OrthoDB" id="77878at2759"/>